<name>A0A0C9ZC80_9AGAM</name>
<dbReference type="AlphaFoldDB" id="A0A0C9ZC80"/>
<reference evidence="1 2" key="1">
    <citation type="submission" date="2014-04" db="EMBL/GenBank/DDBJ databases">
        <authorList>
            <consortium name="DOE Joint Genome Institute"/>
            <person name="Kuo A."/>
            <person name="Kohler A."/>
            <person name="Costa M.D."/>
            <person name="Nagy L.G."/>
            <person name="Floudas D."/>
            <person name="Copeland A."/>
            <person name="Barry K.W."/>
            <person name="Cichocki N."/>
            <person name="Veneault-Fourrey C."/>
            <person name="LaButti K."/>
            <person name="Lindquist E.A."/>
            <person name="Lipzen A."/>
            <person name="Lundell T."/>
            <person name="Morin E."/>
            <person name="Murat C."/>
            <person name="Sun H."/>
            <person name="Tunlid A."/>
            <person name="Henrissat B."/>
            <person name="Grigoriev I.V."/>
            <person name="Hibbett D.S."/>
            <person name="Martin F."/>
            <person name="Nordberg H.P."/>
            <person name="Cantor M.N."/>
            <person name="Hua S.X."/>
        </authorList>
    </citation>
    <scope>NUCLEOTIDE SEQUENCE [LARGE SCALE GENOMIC DNA]</scope>
    <source>
        <strain evidence="1 2">441</strain>
    </source>
</reference>
<protein>
    <submittedName>
        <fullName evidence="1">Uncharacterized protein</fullName>
    </submittedName>
</protein>
<dbReference type="HOGENOM" id="CLU_2211001_0_0_1"/>
<accession>A0A0C9ZC80</accession>
<proteinExistence type="predicted"/>
<dbReference type="Proteomes" id="UP000054018">
    <property type="component" value="Unassembled WGS sequence"/>
</dbReference>
<organism evidence="1 2">
    <name type="scientific">Pisolithus microcarpus 441</name>
    <dbReference type="NCBI Taxonomy" id="765257"/>
    <lineage>
        <taxon>Eukaryota</taxon>
        <taxon>Fungi</taxon>
        <taxon>Dikarya</taxon>
        <taxon>Basidiomycota</taxon>
        <taxon>Agaricomycotina</taxon>
        <taxon>Agaricomycetes</taxon>
        <taxon>Agaricomycetidae</taxon>
        <taxon>Boletales</taxon>
        <taxon>Sclerodermatineae</taxon>
        <taxon>Pisolithaceae</taxon>
        <taxon>Pisolithus</taxon>
    </lineage>
</organism>
<dbReference type="EMBL" id="KN833699">
    <property type="protein sequence ID" value="KIK26901.1"/>
    <property type="molecule type" value="Genomic_DNA"/>
</dbReference>
<evidence type="ECO:0000313" key="1">
    <source>
        <dbReference type="EMBL" id="KIK26901.1"/>
    </source>
</evidence>
<dbReference type="STRING" id="765257.A0A0C9ZC80"/>
<reference evidence="2" key="2">
    <citation type="submission" date="2015-01" db="EMBL/GenBank/DDBJ databases">
        <title>Evolutionary Origins and Diversification of the Mycorrhizal Mutualists.</title>
        <authorList>
            <consortium name="DOE Joint Genome Institute"/>
            <consortium name="Mycorrhizal Genomics Consortium"/>
            <person name="Kohler A."/>
            <person name="Kuo A."/>
            <person name="Nagy L.G."/>
            <person name="Floudas D."/>
            <person name="Copeland A."/>
            <person name="Barry K.W."/>
            <person name="Cichocki N."/>
            <person name="Veneault-Fourrey C."/>
            <person name="LaButti K."/>
            <person name="Lindquist E.A."/>
            <person name="Lipzen A."/>
            <person name="Lundell T."/>
            <person name="Morin E."/>
            <person name="Murat C."/>
            <person name="Riley R."/>
            <person name="Ohm R."/>
            <person name="Sun H."/>
            <person name="Tunlid A."/>
            <person name="Henrissat B."/>
            <person name="Grigoriev I.V."/>
            <person name="Hibbett D.S."/>
            <person name="Martin F."/>
        </authorList>
    </citation>
    <scope>NUCLEOTIDE SEQUENCE [LARGE SCALE GENOMIC DNA]</scope>
    <source>
        <strain evidence="2">441</strain>
    </source>
</reference>
<gene>
    <name evidence="1" type="ORF">PISMIDRAFT_8676</name>
</gene>
<keyword evidence="2" id="KW-1185">Reference proteome</keyword>
<evidence type="ECO:0000313" key="2">
    <source>
        <dbReference type="Proteomes" id="UP000054018"/>
    </source>
</evidence>
<dbReference type="OrthoDB" id="433955at2759"/>
<sequence length="107" mass="11675">MEDLLDMINITQIELSMTFHGPVHPGILMQQAASLLAICSGVSATGMVERIFSFSSGEIGRIDVHVMDIPRENQDYRSVGAQKLGGTCVLAEMIIKHPEQFGLGFLI</sequence>